<reference evidence="3 4" key="1">
    <citation type="submission" date="2020-08" db="EMBL/GenBank/DDBJ databases">
        <authorList>
            <person name="Hejnol A."/>
        </authorList>
    </citation>
    <scope>NUCLEOTIDE SEQUENCE [LARGE SCALE GENOMIC DNA]</scope>
</reference>
<gene>
    <name evidence="3" type="ORF">DGYR_LOCUS7712</name>
</gene>
<dbReference type="PROSITE" id="PS50042">
    <property type="entry name" value="CNMP_BINDING_3"/>
    <property type="match status" value="2"/>
</dbReference>
<comment type="caution">
    <text evidence="3">The sequence shown here is derived from an EMBL/GenBank/DDBJ whole genome shotgun (WGS) entry which is preliminary data.</text>
</comment>
<dbReference type="PANTHER" id="PTHR23011:SF43">
    <property type="entry name" value="CYCLIC NUCLEOTIDE-BINDING DOMAIN-CONTAINING PROTEIN 2"/>
    <property type="match status" value="1"/>
</dbReference>
<evidence type="ECO:0000313" key="3">
    <source>
        <dbReference type="EMBL" id="CAD5119469.1"/>
    </source>
</evidence>
<dbReference type="InterPro" id="IPR000595">
    <property type="entry name" value="cNMP-bd_dom"/>
</dbReference>
<evidence type="ECO:0000259" key="2">
    <source>
        <dbReference type="PROSITE" id="PS50042"/>
    </source>
</evidence>
<dbReference type="SMART" id="SM00100">
    <property type="entry name" value="cNMP"/>
    <property type="match status" value="1"/>
</dbReference>
<dbReference type="Pfam" id="PF00027">
    <property type="entry name" value="cNMP_binding"/>
    <property type="match status" value="1"/>
</dbReference>
<keyword evidence="4" id="KW-1185">Reference proteome</keyword>
<feature type="region of interest" description="Disordered" evidence="1">
    <location>
        <begin position="469"/>
        <end position="495"/>
    </location>
</feature>
<accession>A0A7I8VU51</accession>
<dbReference type="EMBL" id="CAJFCJ010000010">
    <property type="protein sequence ID" value="CAD5119469.1"/>
    <property type="molecule type" value="Genomic_DNA"/>
</dbReference>
<dbReference type="SUPFAM" id="SSF51206">
    <property type="entry name" value="cAMP-binding domain-like"/>
    <property type="match status" value="2"/>
</dbReference>
<evidence type="ECO:0000313" key="4">
    <source>
        <dbReference type="Proteomes" id="UP000549394"/>
    </source>
</evidence>
<dbReference type="PANTHER" id="PTHR23011">
    <property type="entry name" value="CYCLIC NUCLEOTIDE-BINDING DOMAIN CONTAINING PROTEIN"/>
    <property type="match status" value="1"/>
</dbReference>
<feature type="compositionally biased region" description="Basic and acidic residues" evidence="1">
    <location>
        <begin position="31"/>
        <end position="44"/>
    </location>
</feature>
<feature type="domain" description="Cyclic nucleotide-binding" evidence="2">
    <location>
        <begin position="256"/>
        <end position="342"/>
    </location>
</feature>
<dbReference type="Proteomes" id="UP000549394">
    <property type="component" value="Unassembled WGS sequence"/>
</dbReference>
<dbReference type="GO" id="GO:0007283">
    <property type="term" value="P:spermatogenesis"/>
    <property type="evidence" value="ECO:0007669"/>
    <property type="project" value="TreeGrafter"/>
</dbReference>
<dbReference type="InterPro" id="IPR014710">
    <property type="entry name" value="RmlC-like_jellyroll"/>
</dbReference>
<dbReference type="GO" id="GO:0030552">
    <property type="term" value="F:cAMP binding"/>
    <property type="evidence" value="ECO:0007669"/>
    <property type="project" value="TreeGrafter"/>
</dbReference>
<dbReference type="CDD" id="cd00038">
    <property type="entry name" value="CAP_ED"/>
    <property type="match status" value="1"/>
</dbReference>
<protein>
    <submittedName>
        <fullName evidence="3">DgyrCDS8077</fullName>
    </submittedName>
</protein>
<evidence type="ECO:0000256" key="1">
    <source>
        <dbReference type="SAM" id="MobiDB-lite"/>
    </source>
</evidence>
<name>A0A7I8VU51_9ANNE</name>
<feature type="domain" description="Cyclic nucleotide-binding" evidence="2">
    <location>
        <begin position="523"/>
        <end position="583"/>
    </location>
</feature>
<dbReference type="InterPro" id="IPR018490">
    <property type="entry name" value="cNMP-bd_dom_sf"/>
</dbReference>
<sequence>MSRLLLTSNKSSGSSSNSSVYSVNSMPMTKSCDRRIKNETKEVNDSSVPMVDKGKRPRSANRTDRMIESEREKTLINHKNRSGKSKFLREFEERWKKKEEKESIKKIKAKMDISKLGSLPIKKTLKIITDRRLKPKLRWIRAGRIVRMLVGVCIAIRKYAFEAGLLDNYLVNVSHRHKLTSASNGVADEELKFNEADYKIKKEFTVPEDLKPLFERKPEKRSPEDIEAIRNVLIRMSSFRKYTTEMQKLFCKIVRYERCQKRRVVLRKGHIGYNLYFIFSGAVNIVIDKDDASAFVRKETVTLKSGACFGEIALVKDTRRNATCVCAKDTEFIVVDKDDFKEAGLHIRLQEETEQRFDFFRKWSALGALTDDKIWQMSYVSRVEEFNHNKVLVADSRQNEWLWFITKGSCDLLHIVSLDKCGKFKNVVRKYQATDWKSPTPDGVRNSKFLNQVSGAVAMGSQLRERYENSKTQLDKRKKNSQRIQDNAGPKRKNGTYQATLLSNAGTSQLQLLDMDRGLFFKIDTLRDGECFGIDQLFPETNRTLSLISKGCEVIHIMKSTFVEMIQGHADILEERIKPTLKEYPSDEELLDQYFKNTDWECYKEELMEKTVYDIETKLPYELGLRSRIRNRTSGASSAMSQVNYDALDGSQWKDVVEFDQTLKPKNLFTKTEKSKSPVIPYSSLFFHSSRISSQSAKPRKRRIQLNIQRPSTAMGCLQNTQEETEKKHVNFANINEKDDKNYKNRTVPKATTITASKAVYKLG</sequence>
<proteinExistence type="predicted"/>
<organism evidence="3 4">
    <name type="scientific">Dimorphilus gyrociliatus</name>
    <dbReference type="NCBI Taxonomy" id="2664684"/>
    <lineage>
        <taxon>Eukaryota</taxon>
        <taxon>Metazoa</taxon>
        <taxon>Spiralia</taxon>
        <taxon>Lophotrochozoa</taxon>
        <taxon>Annelida</taxon>
        <taxon>Polychaeta</taxon>
        <taxon>Polychaeta incertae sedis</taxon>
        <taxon>Dinophilidae</taxon>
        <taxon>Dimorphilus</taxon>
    </lineage>
</organism>
<dbReference type="Gene3D" id="2.60.120.10">
    <property type="entry name" value="Jelly Rolls"/>
    <property type="match status" value="2"/>
</dbReference>
<feature type="compositionally biased region" description="Low complexity" evidence="1">
    <location>
        <begin position="8"/>
        <end position="25"/>
    </location>
</feature>
<dbReference type="OrthoDB" id="166212at2759"/>
<dbReference type="AlphaFoldDB" id="A0A7I8VU51"/>
<feature type="region of interest" description="Disordered" evidence="1">
    <location>
        <begin position="1"/>
        <end position="63"/>
    </location>
</feature>